<dbReference type="KEGG" id="gai:IMCC3135_34025"/>
<evidence type="ECO:0008006" key="3">
    <source>
        <dbReference type="Google" id="ProtNLM"/>
    </source>
</evidence>
<dbReference type="SUPFAM" id="SSF144059">
    <property type="entry name" value="ImpE-like"/>
    <property type="match status" value="1"/>
</dbReference>
<dbReference type="Pfam" id="PF07024">
    <property type="entry name" value="ImpE"/>
    <property type="match status" value="1"/>
</dbReference>
<dbReference type="InterPro" id="IPR009211">
    <property type="entry name" value="TagJ"/>
</dbReference>
<dbReference type="AlphaFoldDB" id="A0A2Z2P1W2"/>
<organism evidence="1 2">
    <name type="scientific">Granulosicoccus antarcticus IMCC3135</name>
    <dbReference type="NCBI Taxonomy" id="1192854"/>
    <lineage>
        <taxon>Bacteria</taxon>
        <taxon>Pseudomonadati</taxon>
        <taxon>Pseudomonadota</taxon>
        <taxon>Gammaproteobacteria</taxon>
        <taxon>Chromatiales</taxon>
        <taxon>Granulosicoccaceae</taxon>
        <taxon>Granulosicoccus</taxon>
    </lineage>
</organism>
<dbReference type="Pfam" id="PF14559">
    <property type="entry name" value="TPR_19"/>
    <property type="match status" value="1"/>
</dbReference>
<dbReference type="Proteomes" id="UP000250079">
    <property type="component" value="Chromosome"/>
</dbReference>
<dbReference type="Gene3D" id="1.25.40.10">
    <property type="entry name" value="Tetratricopeptide repeat domain"/>
    <property type="match status" value="1"/>
</dbReference>
<gene>
    <name evidence="1" type="ORF">IMCC3135_34025</name>
</gene>
<evidence type="ECO:0000313" key="1">
    <source>
        <dbReference type="EMBL" id="ASJ76845.1"/>
    </source>
</evidence>
<name>A0A2Z2P1W2_9GAMM</name>
<dbReference type="OrthoDB" id="5416084at2"/>
<dbReference type="EMBL" id="CP018632">
    <property type="protein sequence ID" value="ASJ76845.1"/>
    <property type="molecule type" value="Genomic_DNA"/>
</dbReference>
<keyword evidence="2" id="KW-1185">Reference proteome</keyword>
<accession>A0A2Z2P1W2</accession>
<evidence type="ECO:0000313" key="2">
    <source>
        <dbReference type="Proteomes" id="UP000250079"/>
    </source>
</evidence>
<dbReference type="PIRSF" id="PIRSF029288">
    <property type="entry name" value="SciE_ImpE"/>
    <property type="match status" value="1"/>
</dbReference>
<sequence length="280" mass="31185">MEMQAIVNVEECIDAGQLEAALEALRDGLSDEPANSEMQTLLFELLSVMGNWDLALNQLETAAGMNKGAFLMAQTYRKLLQCEVFRDEVFIGERAPLIFGEPDSWLATLIQSLQLAENGNGSLANERDMKAMEQAAPRSGTIDGQSFSWISDADMRLGPIFEIILDCKYCWVPFDNIAEISFSEPQCLRDLVWLPIQVRWVNKSSSAGFMPTRYPGLATVSDPQSALARKTDWTDIGERFYIGSGQRMFATENDEYPLLQAHKIVFETGFDPSLDTGSGQ</sequence>
<dbReference type="InterPro" id="IPR011990">
    <property type="entry name" value="TPR-like_helical_dom_sf"/>
</dbReference>
<proteinExistence type="predicted"/>
<protein>
    <recommendedName>
        <fullName evidence="3">ImpE protein</fullName>
    </recommendedName>
</protein>
<reference evidence="1 2" key="1">
    <citation type="submission" date="2016-12" db="EMBL/GenBank/DDBJ databases">
        <authorList>
            <person name="Song W.-J."/>
            <person name="Kurnit D.M."/>
        </authorList>
    </citation>
    <scope>NUCLEOTIDE SEQUENCE [LARGE SCALE GENOMIC DNA]</scope>
    <source>
        <strain evidence="1 2">IMCC3135</strain>
    </source>
</reference>